<accession>A0A4Q7NMR7</accession>
<feature type="compositionally biased region" description="Basic and acidic residues" evidence="1">
    <location>
        <begin position="17"/>
        <end position="48"/>
    </location>
</feature>
<evidence type="ECO:0000256" key="1">
    <source>
        <dbReference type="SAM" id="MobiDB-lite"/>
    </source>
</evidence>
<dbReference type="AlphaFoldDB" id="A0A4Q7NMR7"/>
<reference evidence="2 3" key="1">
    <citation type="submission" date="2019-02" db="EMBL/GenBank/DDBJ databases">
        <title>Genomic Encyclopedia of Type Strains, Phase IV (KMG-IV): sequencing the most valuable type-strain genomes for metagenomic binning, comparative biology and taxonomic classification.</title>
        <authorList>
            <person name="Goeker M."/>
        </authorList>
    </citation>
    <scope>NUCLEOTIDE SEQUENCE [LARGE SCALE GENOMIC DNA]</scope>
    <source>
        <strain evidence="2 3">K24</strain>
    </source>
</reference>
<evidence type="ECO:0000313" key="2">
    <source>
        <dbReference type="EMBL" id="RZS86495.1"/>
    </source>
</evidence>
<dbReference type="OrthoDB" id="8688601at2"/>
<name>A0A4Q7NMR7_9BURK</name>
<dbReference type="EMBL" id="SGXC01000001">
    <property type="protein sequence ID" value="RZS86495.1"/>
    <property type="molecule type" value="Genomic_DNA"/>
</dbReference>
<comment type="caution">
    <text evidence="2">The sequence shown here is derived from an EMBL/GenBank/DDBJ whole genome shotgun (WGS) entry which is preliminary data.</text>
</comment>
<organism evidence="2 3">
    <name type="scientific">Pigmentiphaga kullae</name>
    <dbReference type="NCBI Taxonomy" id="151784"/>
    <lineage>
        <taxon>Bacteria</taxon>
        <taxon>Pseudomonadati</taxon>
        <taxon>Pseudomonadota</taxon>
        <taxon>Betaproteobacteria</taxon>
        <taxon>Burkholderiales</taxon>
        <taxon>Alcaligenaceae</taxon>
        <taxon>Pigmentiphaga</taxon>
    </lineage>
</organism>
<evidence type="ECO:0000313" key="3">
    <source>
        <dbReference type="Proteomes" id="UP000292445"/>
    </source>
</evidence>
<dbReference type="Proteomes" id="UP000292445">
    <property type="component" value="Unassembled WGS sequence"/>
</dbReference>
<feature type="region of interest" description="Disordered" evidence="1">
    <location>
        <begin position="1"/>
        <end position="68"/>
    </location>
</feature>
<proteinExistence type="predicted"/>
<dbReference type="RefSeq" id="WP_130357583.1">
    <property type="nucleotide sequence ID" value="NZ_SGXC01000001.1"/>
</dbReference>
<sequence>MKPSSSKPSGPAVRPAPEPEREPAETDLKREQTARQNDRNISADDLGRAPRSNKLSGSGIDVAGPGGK</sequence>
<gene>
    <name evidence="2" type="ORF">EV675_2537</name>
</gene>
<keyword evidence="3" id="KW-1185">Reference proteome</keyword>
<protein>
    <submittedName>
        <fullName evidence="2">Uncharacterized protein</fullName>
    </submittedName>
</protein>